<dbReference type="RefSeq" id="WP_250428305.1">
    <property type="nucleotide sequence ID" value="NZ_JALPRR010000001.1"/>
</dbReference>
<dbReference type="Proteomes" id="UP001597374">
    <property type="component" value="Unassembled WGS sequence"/>
</dbReference>
<feature type="signal peptide" evidence="1">
    <location>
        <begin position="1"/>
        <end position="23"/>
    </location>
</feature>
<organism evidence="2 3">
    <name type="scientific">Pontibacter ruber</name>
    <dbReference type="NCBI Taxonomy" id="1343895"/>
    <lineage>
        <taxon>Bacteria</taxon>
        <taxon>Pseudomonadati</taxon>
        <taxon>Bacteroidota</taxon>
        <taxon>Cytophagia</taxon>
        <taxon>Cytophagales</taxon>
        <taxon>Hymenobacteraceae</taxon>
        <taxon>Pontibacter</taxon>
    </lineage>
</organism>
<keyword evidence="1" id="KW-0732">Signal</keyword>
<gene>
    <name evidence="2" type="ORF">ACFSKP_09650</name>
</gene>
<evidence type="ECO:0000313" key="2">
    <source>
        <dbReference type="EMBL" id="MFD2246517.1"/>
    </source>
</evidence>
<protein>
    <submittedName>
        <fullName evidence="2">Uncharacterized protein</fullName>
    </submittedName>
</protein>
<sequence length="188" mass="21064">MRNFLLLFGLLYCLASCSRTPQASQQQYTLSKPQQSFYLSLNALCGKSFSGKAVYPTDDTNPFAGKMLVMHVQACSDSTIRIPFAVGEDKSRTWVIRKTKDGLQLKHDHRHEDGTPDKITNYGGTALATDNKLEQRFPADAETAALIAMAATNEWTLAFSPDGKTFSYILKRDNQLRFRADFDLTQPL</sequence>
<name>A0ABW5CY53_9BACT</name>
<feature type="chain" id="PRO_5047266446" evidence="1">
    <location>
        <begin position="24"/>
        <end position="188"/>
    </location>
</feature>
<dbReference type="EMBL" id="JBHUIM010000001">
    <property type="protein sequence ID" value="MFD2246517.1"/>
    <property type="molecule type" value="Genomic_DNA"/>
</dbReference>
<reference evidence="3" key="1">
    <citation type="journal article" date="2019" name="Int. J. Syst. Evol. Microbiol.">
        <title>The Global Catalogue of Microorganisms (GCM) 10K type strain sequencing project: providing services to taxonomists for standard genome sequencing and annotation.</title>
        <authorList>
            <consortium name="The Broad Institute Genomics Platform"/>
            <consortium name="The Broad Institute Genome Sequencing Center for Infectious Disease"/>
            <person name="Wu L."/>
            <person name="Ma J."/>
        </authorList>
    </citation>
    <scope>NUCLEOTIDE SEQUENCE [LARGE SCALE GENOMIC DNA]</scope>
    <source>
        <strain evidence="3">CGMCC 4.1782</strain>
    </source>
</reference>
<evidence type="ECO:0000256" key="1">
    <source>
        <dbReference type="SAM" id="SignalP"/>
    </source>
</evidence>
<proteinExistence type="predicted"/>
<accession>A0ABW5CY53</accession>
<keyword evidence="3" id="KW-1185">Reference proteome</keyword>
<evidence type="ECO:0000313" key="3">
    <source>
        <dbReference type="Proteomes" id="UP001597374"/>
    </source>
</evidence>
<comment type="caution">
    <text evidence="2">The sequence shown here is derived from an EMBL/GenBank/DDBJ whole genome shotgun (WGS) entry which is preliminary data.</text>
</comment>